<dbReference type="Proteomes" id="UP001497382">
    <property type="component" value="Unassembled WGS sequence"/>
</dbReference>
<organism evidence="1 2">
    <name type="scientific">Larinioides sclopetarius</name>
    <dbReference type="NCBI Taxonomy" id="280406"/>
    <lineage>
        <taxon>Eukaryota</taxon>
        <taxon>Metazoa</taxon>
        <taxon>Ecdysozoa</taxon>
        <taxon>Arthropoda</taxon>
        <taxon>Chelicerata</taxon>
        <taxon>Arachnida</taxon>
        <taxon>Araneae</taxon>
        <taxon>Araneomorphae</taxon>
        <taxon>Entelegynae</taxon>
        <taxon>Araneoidea</taxon>
        <taxon>Araneidae</taxon>
        <taxon>Larinioides</taxon>
    </lineage>
</organism>
<gene>
    <name evidence="1" type="ORF">LARSCL_LOCUS754</name>
</gene>
<keyword evidence="2" id="KW-1185">Reference proteome</keyword>
<dbReference type="EMBL" id="CAXIEN010000004">
    <property type="protein sequence ID" value="CAL1262047.1"/>
    <property type="molecule type" value="Genomic_DNA"/>
</dbReference>
<reference evidence="1 2" key="1">
    <citation type="submission" date="2024-04" db="EMBL/GenBank/DDBJ databases">
        <authorList>
            <person name="Rising A."/>
            <person name="Reimegard J."/>
            <person name="Sonavane S."/>
            <person name="Akerstrom W."/>
            <person name="Nylinder S."/>
            <person name="Hedman E."/>
            <person name="Kallberg Y."/>
        </authorList>
    </citation>
    <scope>NUCLEOTIDE SEQUENCE [LARGE SCALE GENOMIC DNA]</scope>
</reference>
<accession>A0AAV1YTE4</accession>
<comment type="caution">
    <text evidence="1">The sequence shown here is derived from an EMBL/GenBank/DDBJ whole genome shotgun (WGS) entry which is preliminary data.</text>
</comment>
<dbReference type="AlphaFoldDB" id="A0AAV1YTE4"/>
<protein>
    <submittedName>
        <fullName evidence="1">Uncharacterized protein</fullName>
    </submittedName>
</protein>
<sequence>MLKSPENHDQKCSVQDSHKRMEKFRSKGLLCLLLNLARV</sequence>
<evidence type="ECO:0000313" key="2">
    <source>
        <dbReference type="Proteomes" id="UP001497382"/>
    </source>
</evidence>
<evidence type="ECO:0000313" key="1">
    <source>
        <dbReference type="EMBL" id="CAL1262047.1"/>
    </source>
</evidence>
<proteinExistence type="predicted"/>
<name>A0AAV1YTE4_9ARAC</name>